<accession>A0A401ZWJ9</accession>
<proteinExistence type="predicted"/>
<gene>
    <name evidence="2" type="ORF">KTT_10450</name>
</gene>
<organism evidence="2 3">
    <name type="scientific">Tengunoibacter tsumagoiensis</name>
    <dbReference type="NCBI Taxonomy" id="2014871"/>
    <lineage>
        <taxon>Bacteria</taxon>
        <taxon>Bacillati</taxon>
        <taxon>Chloroflexota</taxon>
        <taxon>Ktedonobacteria</taxon>
        <taxon>Ktedonobacterales</taxon>
        <taxon>Dictyobacteraceae</taxon>
        <taxon>Tengunoibacter</taxon>
    </lineage>
</organism>
<sequence length="96" mass="11021">MFIAMNKVAVPAEQHERVIAGFEHAAPHMKMFKGFLGLELWTDEKQVIWAISRWESQEDLKEYTNHPMFKQHHAGTDSSNQSGENLVTYFSGKVIS</sequence>
<dbReference type="InterPro" id="IPR007138">
    <property type="entry name" value="ABM_dom"/>
</dbReference>
<dbReference type="Gene3D" id="3.30.70.100">
    <property type="match status" value="1"/>
</dbReference>
<dbReference type="AlphaFoldDB" id="A0A401ZWJ9"/>
<protein>
    <recommendedName>
        <fullName evidence="1">ABM domain-containing protein</fullName>
    </recommendedName>
</protein>
<comment type="caution">
    <text evidence="2">The sequence shown here is derived from an EMBL/GenBank/DDBJ whole genome shotgun (WGS) entry which is preliminary data.</text>
</comment>
<evidence type="ECO:0000259" key="1">
    <source>
        <dbReference type="PROSITE" id="PS51725"/>
    </source>
</evidence>
<dbReference type="RefSeq" id="WP_126578881.1">
    <property type="nucleotide sequence ID" value="NZ_BIFR01000001.1"/>
</dbReference>
<evidence type="ECO:0000313" key="2">
    <source>
        <dbReference type="EMBL" id="GCE11186.1"/>
    </source>
</evidence>
<dbReference type="InterPro" id="IPR011008">
    <property type="entry name" value="Dimeric_a/b-barrel"/>
</dbReference>
<evidence type="ECO:0000313" key="3">
    <source>
        <dbReference type="Proteomes" id="UP000287352"/>
    </source>
</evidence>
<dbReference type="Pfam" id="PF03992">
    <property type="entry name" value="ABM"/>
    <property type="match status" value="1"/>
</dbReference>
<dbReference type="Proteomes" id="UP000287352">
    <property type="component" value="Unassembled WGS sequence"/>
</dbReference>
<dbReference type="OrthoDB" id="384737at2"/>
<dbReference type="SUPFAM" id="SSF54909">
    <property type="entry name" value="Dimeric alpha+beta barrel"/>
    <property type="match status" value="1"/>
</dbReference>
<keyword evidence="3" id="KW-1185">Reference proteome</keyword>
<dbReference type="EMBL" id="BIFR01000001">
    <property type="protein sequence ID" value="GCE11186.1"/>
    <property type="molecule type" value="Genomic_DNA"/>
</dbReference>
<feature type="domain" description="ABM" evidence="1">
    <location>
        <begin position="2"/>
        <end position="90"/>
    </location>
</feature>
<name>A0A401ZWJ9_9CHLR</name>
<reference evidence="3" key="1">
    <citation type="submission" date="2018-12" db="EMBL/GenBank/DDBJ databases">
        <title>Tengunoibacter tsumagoiensis gen. nov., sp. nov., Dictyobacter kobayashii sp. nov., D. alpinus sp. nov., and D. joshuensis sp. nov. and description of Dictyobacteraceae fam. nov. within the order Ktedonobacterales isolated from Tengu-no-mugimeshi.</title>
        <authorList>
            <person name="Wang C.M."/>
            <person name="Zheng Y."/>
            <person name="Sakai Y."/>
            <person name="Toyoda A."/>
            <person name="Minakuchi Y."/>
            <person name="Abe K."/>
            <person name="Yokota A."/>
            <person name="Yabe S."/>
        </authorList>
    </citation>
    <scope>NUCLEOTIDE SEQUENCE [LARGE SCALE GENOMIC DNA]</scope>
    <source>
        <strain evidence="3">Uno3</strain>
    </source>
</reference>
<dbReference type="PROSITE" id="PS51725">
    <property type="entry name" value="ABM"/>
    <property type="match status" value="1"/>
</dbReference>